<evidence type="ECO:0000256" key="1">
    <source>
        <dbReference type="ARBA" id="ARBA00022763"/>
    </source>
</evidence>
<sequence>MTLWLYLHFPQLQLDTLFGDDSLPVAIVNSHTSKIVQCNEWATKEGINLGMGLGSAAALCHGLQVYPYEEKCEQQRLRDIAQWLYLVTADISFYQPNGLLIKVSDMLSLYPSLSRYWQVLESHLTQLDIHYDYACGYSPYAARLLARAGFNCVSDDKAALENALASNALTMTELGDKEVHNLHRVGLRLVSDLLQLPLAELGKRFGVELVTYIGKLTGQLRHPVEYFHPPEQFSQYVELLFDIDNVEWLKKPLLKIYQRLETFLLLRNKHAKDLTITLYLRDHPEQVVSIGAGQGEYKADKWLALSHLTFESLILNAPVTGLTVTAKQLVNNDIEKVDLFLGEQGDVSSSELVALLQAKLGENQVKGIKINADLRPELSTQHCPPLVEHKETTTTSVLQPSFLLPEPEPLQEKVSIEQGPERILSGWWDDKEVHRDYFIARSEQGRWLWIFRTIEQKWFVHGLFS</sequence>
<dbReference type="RefSeq" id="WP_284208647.1">
    <property type="nucleotide sequence ID" value="NZ_BSSU01000013.1"/>
</dbReference>
<dbReference type="Gene3D" id="3.40.1170.60">
    <property type="match status" value="1"/>
</dbReference>
<keyword evidence="1" id="KW-0227">DNA damage</keyword>
<dbReference type="InterPro" id="IPR050356">
    <property type="entry name" value="SulA_CellDiv_inhibitor"/>
</dbReference>
<evidence type="ECO:0000313" key="4">
    <source>
        <dbReference type="Proteomes" id="UP001157133"/>
    </source>
</evidence>
<dbReference type="Pfam" id="PF00817">
    <property type="entry name" value="IMS"/>
    <property type="match status" value="1"/>
</dbReference>
<dbReference type="InterPro" id="IPR043502">
    <property type="entry name" value="DNA/RNA_pol_sf"/>
</dbReference>
<dbReference type="CDD" id="cd03468">
    <property type="entry name" value="PolY_like"/>
    <property type="match status" value="1"/>
</dbReference>
<proteinExistence type="predicted"/>
<evidence type="ECO:0000313" key="3">
    <source>
        <dbReference type="EMBL" id="GLX83242.1"/>
    </source>
</evidence>
<organism evidence="3 4">
    <name type="scientific">Thalassotalea eurytherma</name>
    <dbReference type="NCBI Taxonomy" id="1144278"/>
    <lineage>
        <taxon>Bacteria</taxon>
        <taxon>Pseudomonadati</taxon>
        <taxon>Pseudomonadota</taxon>
        <taxon>Gammaproteobacteria</taxon>
        <taxon>Alteromonadales</taxon>
        <taxon>Colwelliaceae</taxon>
        <taxon>Thalassotalea</taxon>
    </lineage>
</organism>
<evidence type="ECO:0000259" key="2">
    <source>
        <dbReference type="Pfam" id="PF00817"/>
    </source>
</evidence>
<protein>
    <submittedName>
        <fullName evidence="3">Nucleotidyltransferase</fullName>
    </submittedName>
</protein>
<dbReference type="Proteomes" id="UP001157133">
    <property type="component" value="Unassembled WGS sequence"/>
</dbReference>
<dbReference type="SUPFAM" id="SSF56672">
    <property type="entry name" value="DNA/RNA polymerases"/>
    <property type="match status" value="1"/>
</dbReference>
<gene>
    <name evidence="3" type="ORF">theurythT_26940</name>
</gene>
<dbReference type="InterPro" id="IPR001126">
    <property type="entry name" value="UmuC"/>
</dbReference>
<reference evidence="3 4" key="1">
    <citation type="submission" date="2023-03" db="EMBL/GenBank/DDBJ databases">
        <title>Draft genome sequence of Thalassotalea eurytherma JCM 18482T.</title>
        <authorList>
            <person name="Sawabe T."/>
        </authorList>
    </citation>
    <scope>NUCLEOTIDE SEQUENCE [LARGE SCALE GENOMIC DNA]</scope>
    <source>
        <strain evidence="3 4">JCM 18482</strain>
    </source>
</reference>
<comment type="caution">
    <text evidence="3">The sequence shown here is derived from an EMBL/GenBank/DDBJ whole genome shotgun (WGS) entry which is preliminary data.</text>
</comment>
<dbReference type="PANTHER" id="PTHR35369:SF2">
    <property type="entry name" value="BLR3025 PROTEIN"/>
    <property type="match status" value="1"/>
</dbReference>
<dbReference type="PANTHER" id="PTHR35369">
    <property type="entry name" value="BLR3025 PROTEIN-RELATED"/>
    <property type="match status" value="1"/>
</dbReference>
<accession>A0ABQ6H6J3</accession>
<feature type="domain" description="UmuC" evidence="2">
    <location>
        <begin position="23"/>
        <end position="146"/>
    </location>
</feature>
<keyword evidence="4" id="KW-1185">Reference proteome</keyword>
<name>A0ABQ6H6J3_9GAMM</name>
<dbReference type="EMBL" id="BSSU01000013">
    <property type="protein sequence ID" value="GLX83242.1"/>
    <property type="molecule type" value="Genomic_DNA"/>
</dbReference>